<sequence length="432" mass="47359">MAMAHTLLDGSSASEFLQGLQEEHSSELAFLLAQRQRYLHDAEVEWPDVESLEIRIIRHAEAMRVGREAALACAREALASEAWDELAAGVHARVLIGPEGEGIAESLARMAELDTVLLPYCSQALMLVQHPQLSERLCALLDSPRESVRAAAVRVIGHRRDSGAGPLLPLLDDADLEVRAAAALAVSELGHRPALPILERKLARAPADEMDVWALAVLRLGSSRALHACRQFCHAAGPLPPRLPWLLGLAGEAKDFGLLRQLCGRLESIVGSLEALGMLGVPAAVPLLLEHLGHEKPAVKNAAAKALSLMTGAGLTETVQIPDEWSREGDEVELQQVVQPSTDAATWRAWWNAHRARLEGPSRLRLGQPYSLSLCLEELVHPRTPFDARARAGLELVIRSGQTVGFQPDWPVRRQRQAIEQWRQCMANQNWK</sequence>
<dbReference type="RefSeq" id="WP_267538855.1">
    <property type="nucleotide sequence ID" value="NZ_JAPNKA010000001.1"/>
</dbReference>
<protein>
    <submittedName>
        <fullName evidence="1">HEAT repeat domain-containing protein</fullName>
    </submittedName>
</protein>
<keyword evidence="2" id="KW-1185">Reference proteome</keyword>
<dbReference type="Proteomes" id="UP001207654">
    <property type="component" value="Unassembled WGS sequence"/>
</dbReference>
<evidence type="ECO:0000313" key="1">
    <source>
        <dbReference type="EMBL" id="MCY1080181.1"/>
    </source>
</evidence>
<dbReference type="Gene3D" id="1.25.10.10">
    <property type="entry name" value="Leucine-rich Repeat Variant"/>
    <property type="match status" value="2"/>
</dbReference>
<accession>A0ABT4AFU8</accession>
<proteinExistence type="predicted"/>
<organism evidence="1 2">
    <name type="scientific">Archangium lansingense</name>
    <dbReference type="NCBI Taxonomy" id="2995310"/>
    <lineage>
        <taxon>Bacteria</taxon>
        <taxon>Pseudomonadati</taxon>
        <taxon>Myxococcota</taxon>
        <taxon>Myxococcia</taxon>
        <taxon>Myxococcales</taxon>
        <taxon>Cystobacterineae</taxon>
        <taxon>Archangiaceae</taxon>
        <taxon>Archangium</taxon>
    </lineage>
</organism>
<dbReference type="InterPro" id="IPR004155">
    <property type="entry name" value="PBS_lyase_HEAT"/>
</dbReference>
<comment type="caution">
    <text evidence="1">The sequence shown here is derived from an EMBL/GenBank/DDBJ whole genome shotgun (WGS) entry which is preliminary data.</text>
</comment>
<dbReference type="Pfam" id="PF03130">
    <property type="entry name" value="HEAT_PBS"/>
    <property type="match status" value="1"/>
</dbReference>
<dbReference type="SUPFAM" id="SSF48371">
    <property type="entry name" value="ARM repeat"/>
    <property type="match status" value="1"/>
</dbReference>
<dbReference type="InterPro" id="IPR016024">
    <property type="entry name" value="ARM-type_fold"/>
</dbReference>
<dbReference type="Pfam" id="PF13646">
    <property type="entry name" value="HEAT_2"/>
    <property type="match status" value="1"/>
</dbReference>
<name>A0ABT4AFU8_9BACT</name>
<reference evidence="1 2" key="1">
    <citation type="submission" date="2022-11" db="EMBL/GenBank/DDBJ databases">
        <title>Minimal conservation of predation-associated metabolite biosynthetic gene clusters underscores biosynthetic potential of Myxococcota including descriptions for ten novel species: Archangium lansinium sp. nov., Myxococcus landrumus sp. nov., Nannocystis bai.</title>
        <authorList>
            <person name="Ahearne A."/>
            <person name="Stevens C."/>
            <person name="Phillips K."/>
        </authorList>
    </citation>
    <scope>NUCLEOTIDE SEQUENCE [LARGE SCALE GENOMIC DNA]</scope>
    <source>
        <strain evidence="1 2">MIWBW</strain>
    </source>
</reference>
<gene>
    <name evidence="1" type="ORF">OV287_37585</name>
</gene>
<dbReference type="EMBL" id="JAPNKA010000001">
    <property type="protein sequence ID" value="MCY1080181.1"/>
    <property type="molecule type" value="Genomic_DNA"/>
</dbReference>
<dbReference type="InterPro" id="IPR011989">
    <property type="entry name" value="ARM-like"/>
</dbReference>
<evidence type="ECO:0000313" key="2">
    <source>
        <dbReference type="Proteomes" id="UP001207654"/>
    </source>
</evidence>